<proteinExistence type="predicted"/>
<reference evidence="10 11" key="1">
    <citation type="submission" date="2020-08" db="EMBL/GenBank/DDBJ databases">
        <title>Genomic Encyclopedia of Type Strains, Phase IV (KMG-IV): sequencing the most valuable type-strain genomes for metagenomic binning, comparative biology and taxonomic classification.</title>
        <authorList>
            <person name="Goeker M."/>
        </authorList>
    </citation>
    <scope>NUCLEOTIDE SEQUENCE [LARGE SCALE GENOMIC DNA]</scope>
    <source>
        <strain evidence="10 11">DSM 29568</strain>
    </source>
</reference>
<evidence type="ECO:0000313" key="11">
    <source>
        <dbReference type="Proteomes" id="UP000553034"/>
    </source>
</evidence>
<dbReference type="CDD" id="cd07205">
    <property type="entry name" value="Pat_PNPLA6_PNPLA7_NTE1_like"/>
    <property type="match status" value="1"/>
</dbReference>
<dbReference type="InterPro" id="IPR043864">
    <property type="entry name" value="Omp85-like_dom"/>
</dbReference>
<dbReference type="Gene3D" id="3.40.1090.10">
    <property type="entry name" value="Cytosolic phospholipase A2 catalytic domain"/>
    <property type="match status" value="2"/>
</dbReference>
<dbReference type="AlphaFoldDB" id="A0A840EQW6"/>
<comment type="caution">
    <text evidence="10">The sequence shown here is derived from an EMBL/GenBank/DDBJ whole genome shotgun (WGS) entry which is preliminary data.</text>
</comment>
<dbReference type="GO" id="GO:0019867">
    <property type="term" value="C:outer membrane"/>
    <property type="evidence" value="ECO:0007669"/>
    <property type="project" value="InterPro"/>
</dbReference>
<dbReference type="InterPro" id="IPR050301">
    <property type="entry name" value="NTE"/>
</dbReference>
<evidence type="ECO:0000256" key="1">
    <source>
        <dbReference type="ARBA" id="ARBA00004370"/>
    </source>
</evidence>
<dbReference type="Pfam" id="PF19143">
    <property type="entry name" value="Omp85_2"/>
    <property type="match status" value="1"/>
</dbReference>
<dbReference type="PANTHER" id="PTHR14226:SF76">
    <property type="entry name" value="NTE FAMILY PROTEIN RSSA"/>
    <property type="match status" value="1"/>
</dbReference>
<feature type="short sequence motif" description="GXSXG" evidence="6">
    <location>
        <begin position="63"/>
        <end position="67"/>
    </location>
</feature>
<evidence type="ECO:0000259" key="9">
    <source>
        <dbReference type="PROSITE" id="PS51779"/>
    </source>
</evidence>
<comment type="subcellular location">
    <subcellularLocation>
        <location evidence="1">Membrane</location>
    </subcellularLocation>
</comment>
<evidence type="ECO:0000313" key="10">
    <source>
        <dbReference type="EMBL" id="MBB4119350.1"/>
    </source>
</evidence>
<feature type="domain" description="PNPLA" evidence="8">
    <location>
        <begin position="32"/>
        <end position="222"/>
    </location>
</feature>
<evidence type="ECO:0000256" key="7">
    <source>
        <dbReference type="SAM" id="SignalP"/>
    </source>
</evidence>
<keyword evidence="7" id="KW-0732">Signal</keyword>
<dbReference type="PROSITE" id="PS51779">
    <property type="entry name" value="POTRA"/>
    <property type="match status" value="1"/>
</dbReference>
<evidence type="ECO:0000256" key="4">
    <source>
        <dbReference type="ARBA" id="ARBA00023098"/>
    </source>
</evidence>
<accession>A0A840EQW6</accession>
<feature type="active site" description="Nucleophile" evidence="6">
    <location>
        <position position="65"/>
    </location>
</feature>
<organism evidence="10 11">
    <name type="scientific">Mesonia hippocampi</name>
    <dbReference type="NCBI Taxonomy" id="1628250"/>
    <lineage>
        <taxon>Bacteria</taxon>
        <taxon>Pseudomonadati</taxon>
        <taxon>Bacteroidota</taxon>
        <taxon>Flavobacteriia</taxon>
        <taxon>Flavobacteriales</taxon>
        <taxon>Flavobacteriaceae</taxon>
        <taxon>Mesonia</taxon>
    </lineage>
</organism>
<dbReference type="Gene3D" id="2.40.160.50">
    <property type="entry name" value="membrane protein fhac: a member of the omp85/tpsb transporter family"/>
    <property type="match status" value="1"/>
</dbReference>
<name>A0A840EQW6_9FLAO</name>
<feature type="short sequence motif" description="GXGXXG" evidence="6">
    <location>
        <begin position="36"/>
        <end position="41"/>
    </location>
</feature>
<evidence type="ECO:0000256" key="2">
    <source>
        <dbReference type="ARBA" id="ARBA00022801"/>
    </source>
</evidence>
<keyword evidence="5" id="KW-0472">Membrane</keyword>
<dbReference type="GO" id="GO:0016787">
    <property type="term" value="F:hydrolase activity"/>
    <property type="evidence" value="ECO:0007669"/>
    <property type="project" value="UniProtKB-UniRule"/>
</dbReference>
<feature type="domain" description="POTRA" evidence="9">
    <location>
        <begin position="329"/>
        <end position="401"/>
    </location>
</feature>
<feature type="chain" id="PRO_5032523208" evidence="7">
    <location>
        <begin position="22"/>
        <end position="748"/>
    </location>
</feature>
<keyword evidence="2 6" id="KW-0378">Hydrolase</keyword>
<dbReference type="SUPFAM" id="SSF52151">
    <property type="entry name" value="FabD/lysophospholipase-like"/>
    <property type="match status" value="1"/>
</dbReference>
<feature type="active site" description="Proton acceptor" evidence="6">
    <location>
        <position position="209"/>
    </location>
</feature>
<dbReference type="Gene3D" id="3.10.20.310">
    <property type="entry name" value="membrane protein fhac"/>
    <property type="match status" value="1"/>
</dbReference>
<dbReference type="PROSITE" id="PS51635">
    <property type="entry name" value="PNPLA"/>
    <property type="match status" value="1"/>
</dbReference>
<feature type="signal peptide" evidence="7">
    <location>
        <begin position="1"/>
        <end position="21"/>
    </location>
</feature>
<dbReference type="GO" id="GO:0016042">
    <property type="term" value="P:lipid catabolic process"/>
    <property type="evidence" value="ECO:0007669"/>
    <property type="project" value="UniProtKB-UniRule"/>
</dbReference>
<dbReference type="InterPro" id="IPR034746">
    <property type="entry name" value="POTRA"/>
</dbReference>
<evidence type="ECO:0000256" key="3">
    <source>
        <dbReference type="ARBA" id="ARBA00022963"/>
    </source>
</evidence>
<feature type="short sequence motif" description="DGA/G" evidence="6">
    <location>
        <begin position="209"/>
        <end position="211"/>
    </location>
</feature>
<evidence type="ECO:0000256" key="6">
    <source>
        <dbReference type="PROSITE-ProRule" id="PRU01161"/>
    </source>
</evidence>
<evidence type="ECO:0000259" key="8">
    <source>
        <dbReference type="PROSITE" id="PS51635"/>
    </source>
</evidence>
<gene>
    <name evidence="10" type="ORF">GGR32_001648</name>
</gene>
<dbReference type="PANTHER" id="PTHR14226">
    <property type="entry name" value="NEUROPATHY TARGET ESTERASE/SWISS CHEESE D.MELANOGASTER"/>
    <property type="match status" value="1"/>
</dbReference>
<keyword evidence="11" id="KW-1185">Reference proteome</keyword>
<protein>
    <submittedName>
        <fullName evidence="10">NTE family protein</fullName>
    </submittedName>
</protein>
<evidence type="ECO:0000256" key="5">
    <source>
        <dbReference type="ARBA" id="ARBA00023136"/>
    </source>
</evidence>
<dbReference type="Proteomes" id="UP000553034">
    <property type="component" value="Unassembled WGS sequence"/>
</dbReference>
<dbReference type="InterPro" id="IPR002641">
    <property type="entry name" value="PNPLA_dom"/>
</dbReference>
<keyword evidence="3 6" id="KW-0442">Lipid degradation</keyword>
<dbReference type="InterPro" id="IPR016035">
    <property type="entry name" value="Acyl_Trfase/lysoPLipase"/>
</dbReference>
<keyword evidence="4 6" id="KW-0443">Lipid metabolism</keyword>
<dbReference type="RefSeq" id="WP_183477705.1">
    <property type="nucleotide sequence ID" value="NZ_JACIFO010000006.1"/>
</dbReference>
<dbReference type="EMBL" id="JACIFO010000006">
    <property type="protein sequence ID" value="MBB4119350.1"/>
    <property type="molecule type" value="Genomic_DNA"/>
</dbReference>
<sequence>MKKVICCLVFIMWIGLWFTNAQTKQNDIKVGLVLSGGGAKGLAHIGVLKVLEETGVRVDYVGGTSMGAMIGSLYAAGYSPQQLDSIFRSTNFEELIRDDLPRNIKSFYQKEEDERYAVSLPLEKWKIKVPSGLSKGQNVYNLLAQLMAPVAEINDFKELPIPFFCIGTNIETGEEVLFDKGDLPQVVAASGSIPSLFSPIKIDGKLIVDGGVVNNYPLEEMRKRGVNYIIGVDVQDSLVDRKKLKTAIEVMNQVNNFRTIKAMKGKETKTDLYIKPNITAFSILSFDKGDAIIAEGEKVAYKHYFALKELASKQSKKQTRKPLELQNTIALENINITGSTTFPRSYIKGKLKIKEGEAISYTALNEGINRLSATGNFQKIEYKLKSKPSNKQDLILKIEESKKDASLRLALHYDELYKSAALFNLTRQGTFFKNDILNLDFVFGDNIRYKFDYYIDKGAYWSVGLNSTLNKFDHDVRLDFLRKNIPDDLFNINKIKLEYLDLTNTFYAETFLTKNVKFGLGAEHKYTKLDTETILLGNTINTNQIPVTVLEESNLFGVLGYLAVDTYNNAYFPTRGFKFYGRTDIYLFETKSSFEFSEFSISKAYIGFALPISKKFSARLSSQGGFRIGETEMTTLNFFLGGYGNNYVNHIEHFLGYDYLAISGDSFIKTLFEIDYQPFNKHHLTASYNIANVDDDLFQDGDWFKSPKYTGFGLGYGVETILGPLEAKYTYSPELKEGQWFFSLGFWF</sequence>
<dbReference type="Pfam" id="PF01734">
    <property type="entry name" value="Patatin"/>
    <property type="match status" value="1"/>
</dbReference>